<dbReference type="SUPFAM" id="SSF103473">
    <property type="entry name" value="MFS general substrate transporter"/>
    <property type="match status" value="1"/>
</dbReference>
<feature type="domain" description="Major facilitator superfamily (MFS) profile" evidence="9">
    <location>
        <begin position="17"/>
        <end position="402"/>
    </location>
</feature>
<feature type="transmembrane region" description="Helical" evidence="8">
    <location>
        <begin position="59"/>
        <end position="79"/>
    </location>
</feature>
<dbReference type="KEGG" id="azq:G3580_11510"/>
<evidence type="ECO:0000256" key="6">
    <source>
        <dbReference type="ARBA" id="ARBA00022989"/>
    </source>
</evidence>
<keyword evidence="4" id="KW-1003">Cell membrane</keyword>
<accession>A0A6C1B3S9</accession>
<evidence type="ECO:0000256" key="3">
    <source>
        <dbReference type="ARBA" id="ARBA00022448"/>
    </source>
</evidence>
<reference evidence="10 11" key="1">
    <citation type="submission" date="2020-02" db="EMBL/GenBank/DDBJ databases">
        <title>Nitrogenibacter mangrovi gen. nov., sp. nov. isolated from mangrove sediment, a denitrifying betaproteobacterium.</title>
        <authorList>
            <person name="Liao H."/>
            <person name="Tian Y."/>
        </authorList>
    </citation>
    <scope>NUCLEOTIDE SEQUENCE [LARGE SCALE GENOMIC DNA]</scope>
    <source>
        <strain evidence="10 11">M9-3-2</strain>
    </source>
</reference>
<dbReference type="Pfam" id="PF07690">
    <property type="entry name" value="MFS_1"/>
    <property type="match status" value="1"/>
</dbReference>
<dbReference type="PANTHER" id="PTHR43271:SF1">
    <property type="entry name" value="INNER MEMBRANE TRANSPORT PROTEIN YNFM"/>
    <property type="match status" value="1"/>
</dbReference>
<evidence type="ECO:0000259" key="9">
    <source>
        <dbReference type="PROSITE" id="PS50850"/>
    </source>
</evidence>
<name>A0A6C1B3S9_9RHOO</name>
<dbReference type="PANTHER" id="PTHR43271">
    <property type="entry name" value="BLL2771 PROTEIN"/>
    <property type="match status" value="1"/>
</dbReference>
<comment type="subcellular location">
    <subcellularLocation>
        <location evidence="1">Cell membrane</location>
        <topology evidence="1">Multi-pass membrane protein</topology>
    </subcellularLocation>
</comment>
<protein>
    <submittedName>
        <fullName evidence="10">MFS transporter</fullName>
    </submittedName>
</protein>
<dbReference type="Gene3D" id="1.20.1250.20">
    <property type="entry name" value="MFS general substrate transporter like domains"/>
    <property type="match status" value="1"/>
</dbReference>
<feature type="transmembrane region" description="Helical" evidence="8">
    <location>
        <begin position="21"/>
        <end position="39"/>
    </location>
</feature>
<feature type="transmembrane region" description="Helical" evidence="8">
    <location>
        <begin position="86"/>
        <end position="106"/>
    </location>
</feature>
<sequence length="420" mass="44268">MQDHTLPPDQLEAGTPAYRRANFAVFLGGFACFAMLYGTQPLLPLLAETFAVSPTHASLSVSYGTGALALALIPASLLSDRFGRLALMRIALALAAMLAMTCAFARSFDELLLLRALLGVTLAGLPAAAMAYLGEEIAPSAQGRAMGLYIAGNAFGGMSGRFMAAAITDLSNWRVALFVIGVVGAAAAFAFFFALPASRHFRRRSIRLQAVGRDAAALFSDAGLPWLFLCAFLLMGAFVALYNFLTFRLVAPPFSLGQTAIGGIFLLYLVGTWASAWAGQLADRIGRRNVLWMMVCLMLAGVGLTWLSWLPALIAGVALFTLGYFGAHTTCSGWVGRRAGARRALAAAIYLSSYYLGSSILGSTVGLAWDAGQWAAVASVLMGLCAVVLGVAMHLRRIPRVGQSVTTRNTATALGAGCRS</sequence>
<feature type="transmembrane region" description="Helical" evidence="8">
    <location>
        <begin position="290"/>
        <end position="307"/>
    </location>
</feature>
<evidence type="ECO:0000313" key="10">
    <source>
        <dbReference type="EMBL" id="QID18207.1"/>
    </source>
</evidence>
<dbReference type="GO" id="GO:0022857">
    <property type="term" value="F:transmembrane transporter activity"/>
    <property type="evidence" value="ECO:0007669"/>
    <property type="project" value="InterPro"/>
</dbReference>
<evidence type="ECO:0000256" key="7">
    <source>
        <dbReference type="ARBA" id="ARBA00023136"/>
    </source>
</evidence>
<dbReference type="GO" id="GO:0005886">
    <property type="term" value="C:plasma membrane"/>
    <property type="evidence" value="ECO:0007669"/>
    <property type="project" value="UniProtKB-SubCell"/>
</dbReference>
<feature type="transmembrane region" description="Helical" evidence="8">
    <location>
        <begin position="112"/>
        <end position="134"/>
    </location>
</feature>
<feature type="transmembrane region" description="Helical" evidence="8">
    <location>
        <begin position="146"/>
        <end position="167"/>
    </location>
</feature>
<dbReference type="EMBL" id="CP048836">
    <property type="protein sequence ID" value="QID18207.1"/>
    <property type="molecule type" value="Genomic_DNA"/>
</dbReference>
<evidence type="ECO:0000256" key="4">
    <source>
        <dbReference type="ARBA" id="ARBA00022475"/>
    </source>
</evidence>
<dbReference type="PROSITE" id="PS50850">
    <property type="entry name" value="MFS"/>
    <property type="match status" value="1"/>
</dbReference>
<feature type="transmembrane region" description="Helical" evidence="8">
    <location>
        <begin position="173"/>
        <end position="195"/>
    </location>
</feature>
<dbReference type="AlphaFoldDB" id="A0A6C1B3S9"/>
<evidence type="ECO:0000313" key="11">
    <source>
        <dbReference type="Proteomes" id="UP000501991"/>
    </source>
</evidence>
<keyword evidence="3" id="KW-0813">Transport</keyword>
<feature type="transmembrane region" description="Helical" evidence="8">
    <location>
        <begin position="216"/>
        <end position="244"/>
    </location>
</feature>
<dbReference type="Proteomes" id="UP000501991">
    <property type="component" value="Chromosome"/>
</dbReference>
<dbReference type="InterPro" id="IPR011701">
    <property type="entry name" value="MFS"/>
</dbReference>
<comment type="similarity">
    <text evidence="2">Belongs to the major facilitator superfamily.</text>
</comment>
<dbReference type="InterPro" id="IPR020846">
    <property type="entry name" value="MFS_dom"/>
</dbReference>
<feature type="transmembrane region" description="Helical" evidence="8">
    <location>
        <begin position="256"/>
        <end position="278"/>
    </location>
</feature>
<feature type="transmembrane region" description="Helical" evidence="8">
    <location>
        <begin position="347"/>
        <end position="369"/>
    </location>
</feature>
<evidence type="ECO:0000256" key="8">
    <source>
        <dbReference type="SAM" id="Phobius"/>
    </source>
</evidence>
<evidence type="ECO:0000256" key="1">
    <source>
        <dbReference type="ARBA" id="ARBA00004651"/>
    </source>
</evidence>
<proteinExistence type="inferred from homology"/>
<keyword evidence="6 8" id="KW-1133">Transmembrane helix</keyword>
<keyword evidence="5 8" id="KW-0812">Transmembrane</keyword>
<evidence type="ECO:0000256" key="2">
    <source>
        <dbReference type="ARBA" id="ARBA00008335"/>
    </source>
</evidence>
<dbReference type="RefSeq" id="WP_173765644.1">
    <property type="nucleotide sequence ID" value="NZ_CP048836.1"/>
</dbReference>
<dbReference type="InterPro" id="IPR036259">
    <property type="entry name" value="MFS_trans_sf"/>
</dbReference>
<dbReference type="CDD" id="cd17324">
    <property type="entry name" value="MFS_NepI_like"/>
    <property type="match status" value="1"/>
</dbReference>
<organism evidence="10 11">
    <name type="scientific">Nitrogeniibacter mangrovi</name>
    <dbReference type="NCBI Taxonomy" id="2016596"/>
    <lineage>
        <taxon>Bacteria</taxon>
        <taxon>Pseudomonadati</taxon>
        <taxon>Pseudomonadota</taxon>
        <taxon>Betaproteobacteria</taxon>
        <taxon>Rhodocyclales</taxon>
        <taxon>Zoogloeaceae</taxon>
        <taxon>Nitrogeniibacter</taxon>
    </lineage>
</organism>
<feature type="transmembrane region" description="Helical" evidence="8">
    <location>
        <begin position="313"/>
        <end position="335"/>
    </location>
</feature>
<evidence type="ECO:0000256" key="5">
    <source>
        <dbReference type="ARBA" id="ARBA00022692"/>
    </source>
</evidence>
<feature type="transmembrane region" description="Helical" evidence="8">
    <location>
        <begin position="375"/>
        <end position="395"/>
    </location>
</feature>
<keyword evidence="11" id="KW-1185">Reference proteome</keyword>
<keyword evidence="7 8" id="KW-0472">Membrane</keyword>
<gene>
    <name evidence="10" type="ORF">G3580_11510</name>
</gene>